<gene>
    <name evidence="4" type="ORF">ACFQHR_05385</name>
</gene>
<keyword evidence="2" id="KW-0732">Signal</keyword>
<keyword evidence="1" id="KW-0812">Transmembrane</keyword>
<name>A0ABW2DKD4_9BACT</name>
<keyword evidence="1" id="KW-1133">Transmembrane helix</keyword>
<feature type="transmembrane region" description="Helical" evidence="1">
    <location>
        <begin position="104"/>
        <end position="122"/>
    </location>
</feature>
<organism evidence="4 5">
    <name type="scientific">Rufibacter roseus</name>
    <dbReference type="NCBI Taxonomy" id="1567108"/>
    <lineage>
        <taxon>Bacteria</taxon>
        <taxon>Pseudomonadati</taxon>
        <taxon>Bacteroidota</taxon>
        <taxon>Cytophagia</taxon>
        <taxon>Cytophagales</taxon>
        <taxon>Hymenobacteraceae</taxon>
        <taxon>Rufibacter</taxon>
    </lineage>
</organism>
<evidence type="ECO:0000313" key="4">
    <source>
        <dbReference type="EMBL" id="MFC6997047.1"/>
    </source>
</evidence>
<keyword evidence="5" id="KW-1185">Reference proteome</keyword>
<feature type="signal peptide" evidence="2">
    <location>
        <begin position="1"/>
        <end position="27"/>
    </location>
</feature>
<sequence length="251" mass="29570">MRFKQVRLYLPFLFLLMFWALPQHSFAAALPDSTAAANQHQPLEVRQINPEKLKSLQESEDFKYYQDVRPDLTAWERFWRKVGQWLNSLLGSSKEDTSDSNWNYVTYIFLIGITVFVIIKLLQIDFVGLFGRKTSKVVIPYETYTEDIHELNFQSLIEEAETQGDYRRAIRLYYLNMLKVLTDLELIKWTPSKTNRTYVTELQNNPLQRPFAHITQLFEYVWYGGSALNEESFAAVRQSIQEFNRSIKAKA</sequence>
<dbReference type="Pfam" id="PF13559">
    <property type="entry name" value="DUF4129"/>
    <property type="match status" value="1"/>
</dbReference>
<evidence type="ECO:0000256" key="2">
    <source>
        <dbReference type="SAM" id="SignalP"/>
    </source>
</evidence>
<feature type="chain" id="PRO_5046242983" evidence="2">
    <location>
        <begin position="28"/>
        <end position="251"/>
    </location>
</feature>
<protein>
    <submittedName>
        <fullName evidence="4">DUF4129 domain-containing protein</fullName>
    </submittedName>
</protein>
<reference evidence="5" key="1">
    <citation type="journal article" date="2019" name="Int. J. Syst. Evol. Microbiol.">
        <title>The Global Catalogue of Microorganisms (GCM) 10K type strain sequencing project: providing services to taxonomists for standard genome sequencing and annotation.</title>
        <authorList>
            <consortium name="The Broad Institute Genomics Platform"/>
            <consortium name="The Broad Institute Genome Sequencing Center for Infectious Disease"/>
            <person name="Wu L."/>
            <person name="Ma J."/>
        </authorList>
    </citation>
    <scope>NUCLEOTIDE SEQUENCE [LARGE SCALE GENOMIC DNA]</scope>
    <source>
        <strain evidence="5">CGMCC 4.7393</strain>
    </source>
</reference>
<keyword evidence="1" id="KW-0472">Membrane</keyword>
<evidence type="ECO:0000313" key="5">
    <source>
        <dbReference type="Proteomes" id="UP001596405"/>
    </source>
</evidence>
<dbReference type="Proteomes" id="UP001596405">
    <property type="component" value="Unassembled WGS sequence"/>
</dbReference>
<evidence type="ECO:0000259" key="3">
    <source>
        <dbReference type="Pfam" id="PF13559"/>
    </source>
</evidence>
<evidence type="ECO:0000256" key="1">
    <source>
        <dbReference type="SAM" id="Phobius"/>
    </source>
</evidence>
<dbReference type="RefSeq" id="WP_066623071.1">
    <property type="nucleotide sequence ID" value="NZ_JBHSYQ010000003.1"/>
</dbReference>
<feature type="domain" description="Protein-glutamine gamma-glutamyltransferase-like C-terminal" evidence="3">
    <location>
        <begin position="174"/>
        <end position="239"/>
    </location>
</feature>
<accession>A0ABW2DKD4</accession>
<dbReference type="EMBL" id="JBHSYQ010000003">
    <property type="protein sequence ID" value="MFC6997047.1"/>
    <property type="molecule type" value="Genomic_DNA"/>
</dbReference>
<comment type="caution">
    <text evidence="4">The sequence shown here is derived from an EMBL/GenBank/DDBJ whole genome shotgun (WGS) entry which is preliminary data.</text>
</comment>
<proteinExistence type="predicted"/>
<dbReference type="InterPro" id="IPR025403">
    <property type="entry name" value="TgpA-like_C"/>
</dbReference>